<reference evidence="2" key="1">
    <citation type="submission" date="2014-09" db="EMBL/GenBank/DDBJ databases">
        <title>Genome sequence of the luminous mushroom Mycena chlorophos for searching fungal bioluminescence genes.</title>
        <authorList>
            <person name="Tanaka Y."/>
            <person name="Kasuga D."/>
            <person name="Oba Y."/>
            <person name="Hase S."/>
            <person name="Sato K."/>
            <person name="Oba Y."/>
            <person name="Sakakibara Y."/>
        </authorList>
    </citation>
    <scope>NUCLEOTIDE SEQUENCE</scope>
</reference>
<protein>
    <submittedName>
        <fullName evidence="2">Uncharacterized protein</fullName>
    </submittedName>
</protein>
<dbReference type="Proteomes" id="UP000815677">
    <property type="component" value="Unassembled WGS sequence"/>
</dbReference>
<accession>A0ABQ0KV92</accession>
<keyword evidence="3" id="KW-1185">Reference proteome</keyword>
<name>A0ABQ0KV92_MYCCL</name>
<evidence type="ECO:0000313" key="3">
    <source>
        <dbReference type="Proteomes" id="UP000815677"/>
    </source>
</evidence>
<proteinExistence type="predicted"/>
<sequence length="233" mass="25117">MTFTHPFASLPDALFAKSSSRLGILPLGGLLRSRGPTTTAIRHEHRLPQGPPLPDDAGESAMHHIHPFRFRSAEHHRPALTATRSVSFKATGNRPPPRRQVHRNGTQEPISTKFCLQTDTHTPNDKQLKTVSAGRDGRAGFAYRTNRAEAREALVVASRRGSCGFEDEKLGSQPRLATRRGGAGYRGCEGDNLRSQGWGRAGGGFGGGYGGLVDAGRGRDLGCWSAGVCGRRE</sequence>
<evidence type="ECO:0000313" key="2">
    <source>
        <dbReference type="EMBL" id="GAT42838.1"/>
    </source>
</evidence>
<dbReference type="EMBL" id="DF838327">
    <property type="protein sequence ID" value="GAT42838.1"/>
    <property type="molecule type" value="Genomic_DNA"/>
</dbReference>
<organism evidence="2 3">
    <name type="scientific">Mycena chlorophos</name>
    <name type="common">Agaric fungus</name>
    <name type="synonym">Agaricus chlorophos</name>
    <dbReference type="NCBI Taxonomy" id="658473"/>
    <lineage>
        <taxon>Eukaryota</taxon>
        <taxon>Fungi</taxon>
        <taxon>Dikarya</taxon>
        <taxon>Basidiomycota</taxon>
        <taxon>Agaricomycotina</taxon>
        <taxon>Agaricomycetes</taxon>
        <taxon>Agaricomycetidae</taxon>
        <taxon>Agaricales</taxon>
        <taxon>Marasmiineae</taxon>
        <taxon>Mycenaceae</taxon>
        <taxon>Mycena</taxon>
    </lineage>
</organism>
<gene>
    <name evidence="2" type="ORF">MCHLO_00536</name>
</gene>
<feature type="region of interest" description="Disordered" evidence="1">
    <location>
        <begin position="79"/>
        <end position="104"/>
    </location>
</feature>
<evidence type="ECO:0000256" key="1">
    <source>
        <dbReference type="SAM" id="MobiDB-lite"/>
    </source>
</evidence>